<evidence type="ECO:0000313" key="2">
    <source>
        <dbReference type="EMBL" id="MBD6614565.1"/>
    </source>
</evidence>
<proteinExistence type="predicted"/>
<gene>
    <name evidence="2" type="ORF">FNW02_01440</name>
</gene>
<reference evidence="2" key="1">
    <citation type="submission" date="2019-07" db="EMBL/GenBank/DDBJ databases">
        <title>Toxilogical consequences of a new and cryptic species of cyanobacteria (Komarekiella delphini-convector) recovered from the epidermis of a bottlenose dolphin and 1500 ft. in the air.</title>
        <authorList>
            <person name="Brown A.O."/>
            <person name="Dvorak P."/>
            <person name="Villanueva C.D."/>
            <person name="Foss A.J."/>
            <person name="Garvey A.D."/>
            <person name="Gibson Q.A."/>
            <person name="Johansen J.R."/>
            <person name="Casamatta D.A."/>
        </authorList>
    </citation>
    <scope>NUCLEOTIDE SEQUENCE</scope>
    <source>
        <strain evidence="2">SJRDD-AB1</strain>
    </source>
</reference>
<dbReference type="EMBL" id="VJXY01000001">
    <property type="protein sequence ID" value="MBD6614565.1"/>
    <property type="molecule type" value="Genomic_DNA"/>
</dbReference>
<dbReference type="AlphaFoldDB" id="A0AA40VPE0"/>
<organism evidence="2 3">
    <name type="scientific">Komarekiella delphini-convector SJRDD-AB1</name>
    <dbReference type="NCBI Taxonomy" id="2593771"/>
    <lineage>
        <taxon>Bacteria</taxon>
        <taxon>Bacillati</taxon>
        <taxon>Cyanobacteriota</taxon>
        <taxon>Cyanophyceae</taxon>
        <taxon>Nostocales</taxon>
        <taxon>Nostocaceae</taxon>
        <taxon>Komarekiella</taxon>
        <taxon>Komarekiella delphini-convector</taxon>
    </lineage>
</organism>
<dbReference type="Proteomes" id="UP001165986">
    <property type="component" value="Unassembled WGS sequence"/>
</dbReference>
<evidence type="ECO:0000256" key="1">
    <source>
        <dbReference type="SAM" id="SignalP"/>
    </source>
</evidence>
<dbReference type="SUPFAM" id="SSF56925">
    <property type="entry name" value="OMPA-like"/>
    <property type="match status" value="1"/>
</dbReference>
<keyword evidence="1" id="KW-0732">Signal</keyword>
<accession>A0AA40VPE0</accession>
<feature type="chain" id="PRO_5041296486" evidence="1">
    <location>
        <begin position="32"/>
        <end position="179"/>
    </location>
</feature>
<evidence type="ECO:0000313" key="3">
    <source>
        <dbReference type="Proteomes" id="UP001165986"/>
    </source>
</evidence>
<feature type="signal peptide" evidence="1">
    <location>
        <begin position="1"/>
        <end position="31"/>
    </location>
</feature>
<keyword evidence="3" id="KW-1185">Reference proteome</keyword>
<dbReference type="InterPro" id="IPR011250">
    <property type="entry name" value="OMP/PagP_B-barrel"/>
</dbReference>
<sequence length="179" mass="18501">MKRFLKSFLTTSAFSSLVIAPVFLSVGEASAQPKKGTDASYVGAGVAAGVTNGGQGNNDAATFGGNVTGRVKLRNTPFSARGNVLWSDKTSAIIPEVSLDVPIANRTNAYLTGGYSFVEKDGSPTPIGNRDAVVLGAGVESEVANNFLVYTNAKVGLNAYQNSDSPAVSINGGIGYRFK</sequence>
<comment type="caution">
    <text evidence="2">The sequence shown here is derived from an EMBL/GenBank/DDBJ whole genome shotgun (WGS) entry which is preliminary data.</text>
</comment>
<protein>
    <submittedName>
        <fullName evidence="2">Porin family protein</fullName>
    </submittedName>
</protein>
<name>A0AA40VPE0_9NOST</name>
<dbReference type="RefSeq" id="WP_191755808.1">
    <property type="nucleotide sequence ID" value="NZ_VJXY01000001.1"/>
</dbReference>